<name>A0A0A6VDZ5_9BACI</name>
<keyword evidence="8 9" id="KW-0862">Zinc</keyword>
<dbReference type="AlphaFoldDB" id="A0A0A6VDZ5"/>
<dbReference type="EMBL" id="JRUN01000043">
    <property type="protein sequence ID" value="KHD84769.1"/>
    <property type="molecule type" value="Genomic_DNA"/>
</dbReference>
<comment type="subunit">
    <text evidence="4 9">Homotetramer.</text>
</comment>
<protein>
    <recommendedName>
        <fullName evidence="9">Allantoinase</fullName>
        <ecNumber evidence="9">3.5.2.5</ecNumber>
    </recommendedName>
    <alternativeName>
        <fullName evidence="9">Allantoin-utilizing enzyme</fullName>
    </alternativeName>
</protein>
<feature type="domain" description="Amidohydrolase-related" evidence="10">
    <location>
        <begin position="51"/>
        <end position="429"/>
    </location>
</feature>
<dbReference type="RefSeq" id="WP_035355381.1">
    <property type="nucleotide sequence ID" value="NZ_JRUN01000043.1"/>
</dbReference>
<dbReference type="GO" id="GO:0050897">
    <property type="term" value="F:cobalt ion binding"/>
    <property type="evidence" value="ECO:0007669"/>
    <property type="project" value="InterPro"/>
</dbReference>
<evidence type="ECO:0000256" key="3">
    <source>
        <dbReference type="ARBA" id="ARBA00010286"/>
    </source>
</evidence>
<dbReference type="Proteomes" id="UP000030588">
    <property type="component" value="Unassembled WGS sequence"/>
</dbReference>
<dbReference type="InterPro" id="IPR050138">
    <property type="entry name" value="DHOase/Allantoinase_Hydrolase"/>
</dbReference>
<gene>
    <name evidence="9" type="primary">allB</name>
    <name evidence="11" type="ORF">NG54_13465</name>
</gene>
<dbReference type="GO" id="GO:0008270">
    <property type="term" value="F:zinc ion binding"/>
    <property type="evidence" value="ECO:0007669"/>
    <property type="project" value="InterPro"/>
</dbReference>
<evidence type="ECO:0000313" key="12">
    <source>
        <dbReference type="Proteomes" id="UP000030588"/>
    </source>
</evidence>
<dbReference type="STRING" id="363870.NG54_13465"/>
<evidence type="ECO:0000256" key="5">
    <source>
        <dbReference type="ARBA" id="ARBA00022631"/>
    </source>
</evidence>
<comment type="function">
    <text evidence="9">Catalyzes the conversion of allantoin (5-ureidohydantoin) to allantoic acid by hydrolytic cleavage of the five-member hydantoin ring.</text>
</comment>
<dbReference type="GO" id="GO:0000256">
    <property type="term" value="P:allantoin catabolic process"/>
    <property type="evidence" value="ECO:0007669"/>
    <property type="project" value="UniProtKB-UniRule"/>
</dbReference>
<comment type="similarity">
    <text evidence="9">Belongs to the metallo-dependent hydrolases superfamily. Allantoinase family.</text>
</comment>
<keyword evidence="7 9" id="KW-0378">Hydrolase</keyword>
<dbReference type="HAMAP" id="MF_01645">
    <property type="entry name" value="Hydantoinase"/>
    <property type="match status" value="1"/>
</dbReference>
<keyword evidence="6 9" id="KW-0479">Metal-binding</keyword>
<dbReference type="OrthoDB" id="9765462at2"/>
<feature type="binding site" evidence="9">
    <location>
        <position position="62"/>
    </location>
    <ligand>
        <name>Zn(2+)</name>
        <dbReference type="ChEBI" id="CHEBI:29105"/>
        <label>1</label>
    </ligand>
</feature>
<comment type="function">
    <text evidence="1">Catalyzes the reversible cyclization of carbamoyl aspartate to dihydroorotate.</text>
</comment>
<comment type="caution">
    <text evidence="11">The sequence shown here is derived from an EMBL/GenBank/DDBJ whole genome shotgun (WGS) entry which is preliminary data.</text>
</comment>
<feature type="binding site" description="via carbamate group" evidence="9">
    <location>
        <position position="147"/>
    </location>
    <ligand>
        <name>Zn(2+)</name>
        <dbReference type="ChEBI" id="CHEBI:29105"/>
        <label>1</label>
    </ligand>
</feature>
<evidence type="ECO:0000259" key="10">
    <source>
        <dbReference type="Pfam" id="PF01979"/>
    </source>
</evidence>
<comment type="PTM">
    <text evidence="9">Carboxylation allows a single lysine to coordinate two zinc ions.</text>
</comment>
<dbReference type="GO" id="GO:0005737">
    <property type="term" value="C:cytoplasm"/>
    <property type="evidence" value="ECO:0007669"/>
    <property type="project" value="TreeGrafter"/>
</dbReference>
<dbReference type="SMR" id="A0A0A6VDZ5"/>
<dbReference type="PANTHER" id="PTHR43668:SF4">
    <property type="entry name" value="ALLANTOINASE"/>
    <property type="match status" value="1"/>
</dbReference>
<evidence type="ECO:0000256" key="1">
    <source>
        <dbReference type="ARBA" id="ARBA00002368"/>
    </source>
</evidence>
<dbReference type="FunFam" id="3.20.20.140:FF:000174">
    <property type="entry name" value="Dihydropyrimidinase-related protein 2"/>
    <property type="match status" value="1"/>
</dbReference>
<feature type="binding site" description="via carbamate group" evidence="9">
    <location>
        <position position="147"/>
    </location>
    <ligand>
        <name>Zn(2+)</name>
        <dbReference type="ChEBI" id="CHEBI:29105"/>
        <label>2</label>
    </ligand>
</feature>
<dbReference type="InterPro" id="IPR047604">
    <property type="entry name" value="Allantoinase_bact"/>
</dbReference>
<dbReference type="PANTHER" id="PTHR43668">
    <property type="entry name" value="ALLANTOINASE"/>
    <property type="match status" value="1"/>
</dbReference>
<feature type="binding site" evidence="9">
    <location>
        <position position="183"/>
    </location>
    <ligand>
        <name>Zn(2+)</name>
        <dbReference type="ChEBI" id="CHEBI:29105"/>
        <label>2</label>
    </ligand>
</feature>
<dbReference type="PROSITE" id="PS00482">
    <property type="entry name" value="DIHYDROOROTASE_1"/>
    <property type="match status" value="1"/>
</dbReference>
<comment type="cofactor">
    <cofactor evidence="9">
        <name>Zn(2+)</name>
        <dbReference type="ChEBI" id="CHEBI:29105"/>
    </cofactor>
    <text evidence="9">Binds 2 Zn(2+) ions per subunit.</text>
</comment>
<proteinExistence type="inferred from homology"/>
<dbReference type="UniPathway" id="UPA00395">
    <property type="reaction ID" value="UER00653"/>
</dbReference>
<dbReference type="InterPro" id="IPR017593">
    <property type="entry name" value="Allantoinase"/>
</dbReference>
<feature type="binding site" evidence="9">
    <location>
        <position position="312"/>
    </location>
    <ligand>
        <name>Zn(2+)</name>
        <dbReference type="ChEBI" id="CHEBI:29105"/>
        <label>1</label>
    </ligand>
</feature>
<dbReference type="InterPro" id="IPR002195">
    <property type="entry name" value="Dihydroorotase_CS"/>
</dbReference>
<dbReference type="NCBIfam" id="NF004839">
    <property type="entry name" value="PRK06189.1"/>
    <property type="match status" value="1"/>
</dbReference>
<dbReference type="Pfam" id="PF01979">
    <property type="entry name" value="Amidohydro_1"/>
    <property type="match status" value="1"/>
</dbReference>
<keyword evidence="5 9" id="KW-0659">Purine metabolism</keyword>
<accession>A0A0A6VDZ5</accession>
<evidence type="ECO:0000313" key="11">
    <source>
        <dbReference type="EMBL" id="KHD84769.1"/>
    </source>
</evidence>
<dbReference type="SUPFAM" id="SSF51338">
    <property type="entry name" value="Composite domain of metallo-dependent hydrolases"/>
    <property type="match status" value="1"/>
</dbReference>
<dbReference type="InterPro" id="IPR011059">
    <property type="entry name" value="Metal-dep_hydrolase_composite"/>
</dbReference>
<evidence type="ECO:0000256" key="8">
    <source>
        <dbReference type="ARBA" id="ARBA00022833"/>
    </source>
</evidence>
<comment type="similarity">
    <text evidence="3">Belongs to the metallo-dependent hydrolases superfamily. DHOase family. Class I DHOase subfamily.</text>
</comment>
<organism evidence="11 12">
    <name type="scientific">Heyndrickxia ginsengihumi</name>
    <dbReference type="NCBI Taxonomy" id="363870"/>
    <lineage>
        <taxon>Bacteria</taxon>
        <taxon>Bacillati</taxon>
        <taxon>Bacillota</taxon>
        <taxon>Bacilli</taxon>
        <taxon>Bacillales</taxon>
        <taxon>Bacillaceae</taxon>
        <taxon>Heyndrickxia</taxon>
    </lineage>
</organism>
<dbReference type="Gene3D" id="2.30.40.10">
    <property type="entry name" value="Urease, subunit C, domain 1"/>
    <property type="match status" value="1"/>
</dbReference>
<feature type="binding site" evidence="9">
    <location>
        <position position="239"/>
    </location>
    <ligand>
        <name>Zn(2+)</name>
        <dbReference type="ChEBI" id="CHEBI:29105"/>
        <label>2</label>
    </ligand>
</feature>
<feature type="binding site" evidence="9">
    <location>
        <position position="60"/>
    </location>
    <ligand>
        <name>Zn(2+)</name>
        <dbReference type="ChEBI" id="CHEBI:29105"/>
        <label>1</label>
    </ligand>
</feature>
<dbReference type="EC" id="3.5.2.5" evidence="9"/>
<comment type="similarity">
    <text evidence="2">Belongs to the metallo-dependent hydrolases superfamily. Hydantoinase/dihydropyrimidinase family.</text>
</comment>
<comment type="catalytic activity">
    <reaction evidence="9">
        <text>(S)-allantoin + H2O = allantoate + H(+)</text>
        <dbReference type="Rhea" id="RHEA:17029"/>
        <dbReference type="ChEBI" id="CHEBI:15377"/>
        <dbReference type="ChEBI" id="CHEBI:15378"/>
        <dbReference type="ChEBI" id="CHEBI:15678"/>
        <dbReference type="ChEBI" id="CHEBI:17536"/>
        <dbReference type="EC" id="3.5.2.5"/>
    </reaction>
</comment>
<dbReference type="InterPro" id="IPR006680">
    <property type="entry name" value="Amidohydro-rel"/>
</dbReference>
<evidence type="ECO:0000256" key="6">
    <source>
        <dbReference type="ARBA" id="ARBA00022723"/>
    </source>
</evidence>
<sequence>MDTLDFIIENGDIVFEDGVKKAALGIKDGVICDIGDIHSSARNRIDASGKMIFPGMIDVHVHFNEPGNEEWEGFKTGSAMLAAGGITTFFDMPLNGSPSTITANAVVEKAQLGKQKSLIDFGLWGGLVPGNECELEDMAKEGVIGFKAFLSPSGNDEFEACDDDTLLRGMDAIAQLHKVLALHAESGPLTTFLQHKKMRNGLTSIDDYAASRPIEAEAEAVARALYFAKQTGCSLHFVHISSSEAVNLIQNAKKQGVDVTLETCPHYLIYSHEDFRRLGSVAKCAPPLRKQRDKEKLIKHLLKNEIDLISSDHSPCPWEYKEQDNMFKVWGGISGGQFSLLSAIELAKNYQLPLESVVKWTASHPAKRFGLYPKKGAIQIGSDADLAIVAMNTPFFVSKENLFAKHPYSLYENHTFPCTIDTTMQKGNIIYQNGEISYHTKGNCLKPAVNQMFYANKSC</sequence>
<reference evidence="11 12" key="1">
    <citation type="submission" date="2014-10" db="EMBL/GenBank/DDBJ databases">
        <title>Draft genome of phytase producing Bacillus ginsengihumi strain M2.11.</title>
        <authorList>
            <person name="Toymentseva A."/>
            <person name="Boulygina E.A."/>
            <person name="Kazakov S.V."/>
            <person name="Kayumov I."/>
            <person name="Suleimanova A.D."/>
            <person name="Mardanova A.M."/>
            <person name="Maria S.N."/>
            <person name="Sergey M.Y."/>
            <person name="Sharipova M.R."/>
        </authorList>
    </citation>
    <scope>NUCLEOTIDE SEQUENCE [LARGE SCALE GENOMIC DNA]</scope>
    <source>
        <strain evidence="11 12">M2.11</strain>
    </source>
</reference>
<evidence type="ECO:0000256" key="2">
    <source>
        <dbReference type="ARBA" id="ARBA00008829"/>
    </source>
</evidence>
<feature type="modified residue" description="N6-carboxylysine" evidence="9">
    <location>
        <position position="147"/>
    </location>
</feature>
<comment type="pathway">
    <text evidence="9">Nitrogen metabolism; (S)-allantoin degradation; allantoate from (S)-allantoin: step 1/1.</text>
</comment>
<evidence type="ECO:0000256" key="7">
    <source>
        <dbReference type="ARBA" id="ARBA00022801"/>
    </source>
</evidence>
<dbReference type="InterPro" id="IPR032466">
    <property type="entry name" value="Metal_Hydrolase"/>
</dbReference>
<dbReference type="SUPFAM" id="SSF51556">
    <property type="entry name" value="Metallo-dependent hydrolases"/>
    <property type="match status" value="1"/>
</dbReference>
<evidence type="ECO:0000256" key="4">
    <source>
        <dbReference type="ARBA" id="ARBA00011881"/>
    </source>
</evidence>
<dbReference type="Gene3D" id="3.20.20.140">
    <property type="entry name" value="Metal-dependent hydrolases"/>
    <property type="match status" value="1"/>
</dbReference>
<dbReference type="GO" id="GO:0004038">
    <property type="term" value="F:allantoinase activity"/>
    <property type="evidence" value="ECO:0007669"/>
    <property type="project" value="UniProtKB-UniRule"/>
</dbReference>
<dbReference type="NCBIfam" id="TIGR03178">
    <property type="entry name" value="allantoinase"/>
    <property type="match status" value="1"/>
</dbReference>
<evidence type="ECO:0000256" key="9">
    <source>
        <dbReference type="HAMAP-Rule" id="MF_01645"/>
    </source>
</evidence>
<dbReference type="GO" id="GO:0006145">
    <property type="term" value="P:purine nucleobase catabolic process"/>
    <property type="evidence" value="ECO:0007669"/>
    <property type="project" value="TreeGrafter"/>
</dbReference>